<keyword evidence="3 6" id="KW-0540">Nuclease</keyword>
<dbReference type="InterPro" id="IPR037004">
    <property type="entry name" value="Exonuc_VII_ssu_sf"/>
</dbReference>
<reference evidence="9" key="2">
    <citation type="submission" date="2011-04" db="EMBL/GenBank/DDBJ databases">
        <title>The complete genome of chromosome of Treponema succinifaciens DSM 2489.</title>
        <authorList>
            <person name="Lucas S."/>
            <person name="Copeland A."/>
            <person name="Lapidus A."/>
            <person name="Bruce D."/>
            <person name="Goodwin L."/>
            <person name="Pitluck S."/>
            <person name="Peters L."/>
            <person name="Kyrpides N."/>
            <person name="Mavromatis K."/>
            <person name="Ivanova N."/>
            <person name="Ovchinnikova G."/>
            <person name="Teshima H."/>
            <person name="Detter J.C."/>
            <person name="Tapia R."/>
            <person name="Han C."/>
            <person name="Land M."/>
            <person name="Hauser L."/>
            <person name="Markowitz V."/>
            <person name="Cheng J.-F."/>
            <person name="Hugenholtz P."/>
            <person name="Woyke T."/>
            <person name="Wu D."/>
            <person name="Gronow S."/>
            <person name="Wellnitz S."/>
            <person name="Brambilla E."/>
            <person name="Klenk H.-P."/>
            <person name="Eisen J.A."/>
        </authorList>
    </citation>
    <scope>NUCLEOTIDE SEQUENCE [LARGE SCALE GENOMIC DNA]</scope>
    <source>
        <strain evidence="9">ATCC 33096 / DSM 2489 / 6091</strain>
    </source>
</reference>
<dbReference type="Gene3D" id="1.10.287.1040">
    <property type="entry name" value="Exonuclease VII, small subunit"/>
    <property type="match status" value="1"/>
</dbReference>
<evidence type="ECO:0000256" key="2">
    <source>
        <dbReference type="ARBA" id="ARBA00022490"/>
    </source>
</evidence>
<dbReference type="eggNOG" id="COG1722">
    <property type="taxonomic scope" value="Bacteria"/>
</dbReference>
<dbReference type="PANTHER" id="PTHR34137:SF1">
    <property type="entry name" value="EXODEOXYRIBONUCLEASE 7 SMALL SUBUNIT"/>
    <property type="match status" value="1"/>
</dbReference>
<evidence type="ECO:0000256" key="4">
    <source>
        <dbReference type="ARBA" id="ARBA00022801"/>
    </source>
</evidence>
<dbReference type="AlphaFoldDB" id="F2NY63"/>
<dbReference type="OrthoDB" id="5591562at2"/>
<dbReference type="NCBIfam" id="TIGR01280">
    <property type="entry name" value="xseB"/>
    <property type="match status" value="1"/>
</dbReference>
<dbReference type="GO" id="GO:0005829">
    <property type="term" value="C:cytosol"/>
    <property type="evidence" value="ECO:0007669"/>
    <property type="project" value="TreeGrafter"/>
</dbReference>
<dbReference type="GO" id="GO:0006308">
    <property type="term" value="P:DNA catabolic process"/>
    <property type="evidence" value="ECO:0007669"/>
    <property type="project" value="UniProtKB-UniRule"/>
</dbReference>
<dbReference type="EC" id="3.1.11.6" evidence="6"/>
<keyword evidence="4 6" id="KW-0378">Hydrolase</keyword>
<dbReference type="Pfam" id="PF02609">
    <property type="entry name" value="Exonuc_VII_S"/>
    <property type="match status" value="1"/>
</dbReference>
<reference evidence="8 9" key="1">
    <citation type="journal article" date="2011" name="Stand. Genomic Sci.">
        <title>Complete genome sequence of Treponema succinifaciens type strain (6091).</title>
        <authorList>
            <person name="Han C."/>
            <person name="Gronow S."/>
            <person name="Teshima H."/>
            <person name="Lapidus A."/>
            <person name="Nolan M."/>
            <person name="Lucas S."/>
            <person name="Hammon N."/>
            <person name="Deshpande S."/>
            <person name="Cheng J.F."/>
            <person name="Zeytun A."/>
            <person name="Tapia R."/>
            <person name="Goodwin L."/>
            <person name="Pitluck S."/>
            <person name="Liolios K."/>
            <person name="Pagani I."/>
            <person name="Ivanova N."/>
            <person name="Mavromatis K."/>
            <person name="Mikhailova N."/>
            <person name="Huntemann M."/>
            <person name="Pati A."/>
            <person name="Chen A."/>
            <person name="Palaniappan K."/>
            <person name="Land M."/>
            <person name="Hauser L."/>
            <person name="Brambilla E.M."/>
            <person name="Rohde M."/>
            <person name="Goker M."/>
            <person name="Woyke T."/>
            <person name="Bristow J."/>
            <person name="Eisen J.A."/>
            <person name="Markowitz V."/>
            <person name="Hugenholtz P."/>
            <person name="Kyrpides N.C."/>
            <person name="Klenk H.P."/>
            <person name="Detter J.C."/>
        </authorList>
    </citation>
    <scope>NUCLEOTIDE SEQUENCE [LARGE SCALE GENOMIC DNA]</scope>
    <source>
        <strain evidence="9">ATCC 33096 / DSM 2489 / 6091</strain>
    </source>
</reference>
<keyword evidence="5 6" id="KW-0269">Exonuclease</keyword>
<dbReference type="SUPFAM" id="SSF116842">
    <property type="entry name" value="XseB-like"/>
    <property type="match status" value="1"/>
</dbReference>
<comment type="function">
    <text evidence="6">Bidirectionally degrades single-stranded DNA into large acid-insoluble oligonucleotides, which are then degraded further into small acid-soluble oligonucleotides.</text>
</comment>
<comment type="catalytic activity">
    <reaction evidence="6">
        <text>Exonucleolytic cleavage in either 5'- to 3'- or 3'- to 5'-direction to yield nucleoside 5'-phosphates.</text>
        <dbReference type="EC" id="3.1.11.6"/>
    </reaction>
</comment>
<evidence type="ECO:0000256" key="5">
    <source>
        <dbReference type="ARBA" id="ARBA00022839"/>
    </source>
</evidence>
<gene>
    <name evidence="6" type="primary">xseB</name>
    <name evidence="8" type="ordered locus">Tresu_1172</name>
</gene>
<evidence type="ECO:0000256" key="7">
    <source>
        <dbReference type="SAM" id="MobiDB-lite"/>
    </source>
</evidence>
<dbReference type="STRING" id="869209.Tresu_1172"/>
<evidence type="ECO:0000256" key="6">
    <source>
        <dbReference type="HAMAP-Rule" id="MF_00337"/>
    </source>
</evidence>
<keyword evidence="9" id="KW-1185">Reference proteome</keyword>
<dbReference type="HOGENOM" id="CLU_2319264_0_0_12"/>
<evidence type="ECO:0000256" key="3">
    <source>
        <dbReference type="ARBA" id="ARBA00022722"/>
    </source>
</evidence>
<evidence type="ECO:0000313" key="9">
    <source>
        <dbReference type="Proteomes" id="UP000006852"/>
    </source>
</evidence>
<comment type="subunit">
    <text evidence="6">Heterooligomer composed of large and small subunits.</text>
</comment>
<feature type="region of interest" description="Disordered" evidence="7">
    <location>
        <begin position="57"/>
        <end position="99"/>
    </location>
</feature>
<dbReference type="GeneID" id="302998331"/>
<dbReference type="GO" id="GO:0008855">
    <property type="term" value="F:exodeoxyribonuclease VII activity"/>
    <property type="evidence" value="ECO:0007669"/>
    <property type="project" value="UniProtKB-UniRule"/>
</dbReference>
<dbReference type="Proteomes" id="UP000006852">
    <property type="component" value="Chromosome"/>
</dbReference>
<sequence>MTNFEEKLKRLEELSASIKKSDISLEDALKDFEEGIKLAKSMEKSLDEMESKIQILMNNPEVSEEDEKSAQGKKQKSKSENAPVLGLFDESSEITGTRA</sequence>
<dbReference type="InterPro" id="IPR003761">
    <property type="entry name" value="Exonuc_VII_S"/>
</dbReference>
<comment type="subcellular location">
    <subcellularLocation>
        <location evidence="6">Cytoplasm</location>
    </subcellularLocation>
</comment>
<dbReference type="GO" id="GO:0009318">
    <property type="term" value="C:exodeoxyribonuclease VII complex"/>
    <property type="evidence" value="ECO:0007669"/>
    <property type="project" value="UniProtKB-UniRule"/>
</dbReference>
<keyword evidence="2 6" id="KW-0963">Cytoplasm</keyword>
<dbReference type="RefSeq" id="WP_013701373.1">
    <property type="nucleotide sequence ID" value="NC_015385.1"/>
</dbReference>
<dbReference type="HAMAP" id="MF_00337">
    <property type="entry name" value="Exonuc_7_S"/>
    <property type="match status" value="1"/>
</dbReference>
<name>F2NY63_TRES6</name>
<dbReference type="EMBL" id="CP002631">
    <property type="protein sequence ID" value="AEB14084.1"/>
    <property type="molecule type" value="Genomic_DNA"/>
</dbReference>
<comment type="similarity">
    <text evidence="1 6">Belongs to the XseB family.</text>
</comment>
<evidence type="ECO:0000256" key="1">
    <source>
        <dbReference type="ARBA" id="ARBA00009998"/>
    </source>
</evidence>
<protein>
    <recommendedName>
        <fullName evidence="6">Exodeoxyribonuclease 7 small subunit</fullName>
        <ecNumber evidence="6">3.1.11.6</ecNumber>
    </recommendedName>
    <alternativeName>
        <fullName evidence="6">Exodeoxyribonuclease VII small subunit</fullName>
        <shortName evidence="6">Exonuclease VII small subunit</shortName>
    </alternativeName>
</protein>
<organism evidence="8 9">
    <name type="scientific">Treponema succinifaciens (strain ATCC 33096 / DSM 2489 / 6091)</name>
    <dbReference type="NCBI Taxonomy" id="869209"/>
    <lineage>
        <taxon>Bacteria</taxon>
        <taxon>Pseudomonadati</taxon>
        <taxon>Spirochaetota</taxon>
        <taxon>Spirochaetia</taxon>
        <taxon>Spirochaetales</taxon>
        <taxon>Treponemataceae</taxon>
        <taxon>Treponema</taxon>
    </lineage>
</organism>
<dbReference type="PANTHER" id="PTHR34137">
    <property type="entry name" value="EXODEOXYRIBONUCLEASE 7 SMALL SUBUNIT"/>
    <property type="match status" value="1"/>
</dbReference>
<evidence type="ECO:0000313" key="8">
    <source>
        <dbReference type="EMBL" id="AEB14084.1"/>
    </source>
</evidence>
<proteinExistence type="inferred from homology"/>
<dbReference type="KEGG" id="tsu:Tresu_1172"/>
<accession>F2NY63</accession>